<dbReference type="AlphaFoldDB" id="L1IK93"/>
<dbReference type="GO" id="GO:0006396">
    <property type="term" value="P:RNA processing"/>
    <property type="evidence" value="ECO:0007669"/>
    <property type="project" value="InterPro"/>
</dbReference>
<dbReference type="InterPro" id="IPR006630">
    <property type="entry name" value="La_HTH"/>
</dbReference>
<evidence type="ECO:0000313" key="8">
    <source>
        <dbReference type="Proteomes" id="UP000011087"/>
    </source>
</evidence>
<dbReference type="GO" id="GO:0003723">
    <property type="term" value="F:RNA binding"/>
    <property type="evidence" value="ECO:0007669"/>
    <property type="project" value="UniProtKB-UniRule"/>
</dbReference>
<reference evidence="7" key="3">
    <citation type="submission" date="2015-06" db="UniProtKB">
        <authorList>
            <consortium name="EnsemblProtists"/>
        </authorList>
    </citation>
    <scope>IDENTIFICATION</scope>
</reference>
<comment type="subcellular location">
    <subcellularLocation>
        <location evidence="1">Nucleus</location>
    </subcellularLocation>
</comment>
<evidence type="ECO:0000259" key="5">
    <source>
        <dbReference type="PROSITE" id="PS50961"/>
    </source>
</evidence>
<dbReference type="PaxDb" id="55529-EKX36537"/>
<feature type="domain" description="HTH La-type RNA-binding" evidence="5">
    <location>
        <begin position="1"/>
        <end position="81"/>
    </location>
</feature>
<name>L1IK93_GUITC</name>
<dbReference type="EMBL" id="JH993072">
    <property type="protein sequence ID" value="EKX36537.1"/>
    <property type="molecule type" value="Genomic_DNA"/>
</dbReference>
<dbReference type="SMART" id="SM00715">
    <property type="entry name" value="LA"/>
    <property type="match status" value="1"/>
</dbReference>
<dbReference type="SUPFAM" id="SSF46785">
    <property type="entry name" value="Winged helix' DNA-binding domain"/>
    <property type="match status" value="1"/>
</dbReference>
<protein>
    <recommendedName>
        <fullName evidence="5">HTH La-type RNA-binding domain-containing protein</fullName>
    </recommendedName>
</protein>
<dbReference type="CDD" id="cd07323">
    <property type="entry name" value="LAM"/>
    <property type="match status" value="1"/>
</dbReference>
<dbReference type="RefSeq" id="XP_005823517.1">
    <property type="nucleotide sequence ID" value="XM_005823460.1"/>
</dbReference>
<feature type="non-terminal residue" evidence="6">
    <location>
        <position position="1"/>
    </location>
</feature>
<evidence type="ECO:0000256" key="4">
    <source>
        <dbReference type="PROSITE-ProRule" id="PRU00332"/>
    </source>
</evidence>
<dbReference type="InterPro" id="IPR002344">
    <property type="entry name" value="Lupus_La"/>
</dbReference>
<gene>
    <name evidence="6" type="ORF">GUITHDRAFT_57447</name>
</gene>
<dbReference type="eggNOG" id="KOG1855">
    <property type="taxonomic scope" value="Eukaryota"/>
</dbReference>
<dbReference type="GeneID" id="17293282"/>
<dbReference type="PANTHER" id="PTHR22792">
    <property type="entry name" value="LUPUS LA PROTEIN-RELATED"/>
    <property type="match status" value="1"/>
</dbReference>
<keyword evidence="8" id="KW-1185">Reference proteome</keyword>
<organism evidence="6">
    <name type="scientific">Guillardia theta (strain CCMP2712)</name>
    <name type="common">Cryptophyte</name>
    <dbReference type="NCBI Taxonomy" id="905079"/>
    <lineage>
        <taxon>Eukaryota</taxon>
        <taxon>Cryptophyceae</taxon>
        <taxon>Pyrenomonadales</taxon>
        <taxon>Geminigeraceae</taxon>
        <taxon>Guillardia</taxon>
    </lineage>
</organism>
<dbReference type="KEGG" id="gtt:GUITHDRAFT_57447"/>
<keyword evidence="2 4" id="KW-0694">RNA-binding</keyword>
<evidence type="ECO:0000313" key="7">
    <source>
        <dbReference type="EnsemblProtists" id="EKX36537"/>
    </source>
</evidence>
<dbReference type="PROSITE" id="PS50961">
    <property type="entry name" value="HTH_LA"/>
    <property type="match status" value="1"/>
</dbReference>
<evidence type="ECO:0000256" key="2">
    <source>
        <dbReference type="ARBA" id="ARBA00022884"/>
    </source>
</evidence>
<reference evidence="6 8" key="1">
    <citation type="journal article" date="2012" name="Nature">
        <title>Algal genomes reveal evolutionary mosaicism and the fate of nucleomorphs.</title>
        <authorList>
            <consortium name="DOE Joint Genome Institute"/>
            <person name="Curtis B.A."/>
            <person name="Tanifuji G."/>
            <person name="Burki F."/>
            <person name="Gruber A."/>
            <person name="Irimia M."/>
            <person name="Maruyama S."/>
            <person name="Arias M.C."/>
            <person name="Ball S.G."/>
            <person name="Gile G.H."/>
            <person name="Hirakawa Y."/>
            <person name="Hopkins J.F."/>
            <person name="Kuo A."/>
            <person name="Rensing S.A."/>
            <person name="Schmutz J."/>
            <person name="Symeonidi A."/>
            <person name="Elias M."/>
            <person name="Eveleigh R.J."/>
            <person name="Herman E.K."/>
            <person name="Klute M.J."/>
            <person name="Nakayama T."/>
            <person name="Obornik M."/>
            <person name="Reyes-Prieto A."/>
            <person name="Armbrust E.V."/>
            <person name="Aves S.J."/>
            <person name="Beiko R.G."/>
            <person name="Coutinho P."/>
            <person name="Dacks J.B."/>
            <person name="Durnford D.G."/>
            <person name="Fast N.M."/>
            <person name="Green B.R."/>
            <person name="Grisdale C.J."/>
            <person name="Hempel F."/>
            <person name="Henrissat B."/>
            <person name="Hoppner M.P."/>
            <person name="Ishida K."/>
            <person name="Kim E."/>
            <person name="Koreny L."/>
            <person name="Kroth P.G."/>
            <person name="Liu Y."/>
            <person name="Malik S.B."/>
            <person name="Maier U.G."/>
            <person name="McRose D."/>
            <person name="Mock T."/>
            <person name="Neilson J.A."/>
            <person name="Onodera N.T."/>
            <person name="Poole A.M."/>
            <person name="Pritham E.J."/>
            <person name="Richards T.A."/>
            <person name="Rocap G."/>
            <person name="Roy S.W."/>
            <person name="Sarai C."/>
            <person name="Schaack S."/>
            <person name="Shirato S."/>
            <person name="Slamovits C.H."/>
            <person name="Spencer D.F."/>
            <person name="Suzuki S."/>
            <person name="Worden A.Z."/>
            <person name="Zauner S."/>
            <person name="Barry K."/>
            <person name="Bell C."/>
            <person name="Bharti A.K."/>
            <person name="Crow J.A."/>
            <person name="Grimwood J."/>
            <person name="Kramer R."/>
            <person name="Lindquist E."/>
            <person name="Lucas S."/>
            <person name="Salamov A."/>
            <person name="McFadden G.I."/>
            <person name="Lane C.E."/>
            <person name="Keeling P.J."/>
            <person name="Gray M.W."/>
            <person name="Grigoriev I.V."/>
            <person name="Archibald J.M."/>
        </authorList>
    </citation>
    <scope>NUCLEOTIDE SEQUENCE</scope>
    <source>
        <strain evidence="6 8">CCMP2712</strain>
    </source>
</reference>
<dbReference type="Pfam" id="PF05383">
    <property type="entry name" value="La"/>
    <property type="match status" value="1"/>
</dbReference>
<dbReference type="InterPro" id="IPR036388">
    <property type="entry name" value="WH-like_DNA-bd_sf"/>
</dbReference>
<accession>L1IK93</accession>
<dbReference type="OMA" id="MPFIANF"/>
<dbReference type="InterPro" id="IPR045180">
    <property type="entry name" value="La_dom_prot"/>
</dbReference>
<feature type="non-terminal residue" evidence="6">
    <location>
        <position position="81"/>
    </location>
</feature>
<dbReference type="GO" id="GO:0005634">
    <property type="term" value="C:nucleus"/>
    <property type="evidence" value="ECO:0007669"/>
    <property type="project" value="UniProtKB-SubCell"/>
</dbReference>
<dbReference type="PRINTS" id="PR00302">
    <property type="entry name" value="LUPUSLA"/>
</dbReference>
<dbReference type="InterPro" id="IPR036390">
    <property type="entry name" value="WH_DNA-bd_sf"/>
</dbReference>
<dbReference type="EnsemblProtists" id="EKX36537">
    <property type="protein sequence ID" value="EKX36537"/>
    <property type="gene ID" value="GUITHDRAFT_57447"/>
</dbReference>
<dbReference type="STRING" id="905079.L1IK93"/>
<proteinExistence type="predicted"/>
<evidence type="ECO:0000256" key="1">
    <source>
        <dbReference type="ARBA" id="ARBA00004123"/>
    </source>
</evidence>
<reference evidence="8" key="2">
    <citation type="submission" date="2012-11" db="EMBL/GenBank/DDBJ databases">
        <authorList>
            <person name="Kuo A."/>
            <person name="Curtis B.A."/>
            <person name="Tanifuji G."/>
            <person name="Burki F."/>
            <person name="Gruber A."/>
            <person name="Irimia M."/>
            <person name="Maruyama S."/>
            <person name="Arias M.C."/>
            <person name="Ball S.G."/>
            <person name="Gile G.H."/>
            <person name="Hirakawa Y."/>
            <person name="Hopkins J.F."/>
            <person name="Rensing S.A."/>
            <person name="Schmutz J."/>
            <person name="Symeonidi A."/>
            <person name="Elias M."/>
            <person name="Eveleigh R.J."/>
            <person name="Herman E.K."/>
            <person name="Klute M.J."/>
            <person name="Nakayama T."/>
            <person name="Obornik M."/>
            <person name="Reyes-Prieto A."/>
            <person name="Armbrust E.V."/>
            <person name="Aves S.J."/>
            <person name="Beiko R.G."/>
            <person name="Coutinho P."/>
            <person name="Dacks J.B."/>
            <person name="Durnford D.G."/>
            <person name="Fast N.M."/>
            <person name="Green B.R."/>
            <person name="Grisdale C."/>
            <person name="Hempe F."/>
            <person name="Henrissat B."/>
            <person name="Hoppner M.P."/>
            <person name="Ishida K.-I."/>
            <person name="Kim E."/>
            <person name="Koreny L."/>
            <person name="Kroth P.G."/>
            <person name="Liu Y."/>
            <person name="Malik S.-B."/>
            <person name="Maier U.G."/>
            <person name="McRose D."/>
            <person name="Mock T."/>
            <person name="Neilson J.A."/>
            <person name="Onodera N.T."/>
            <person name="Poole A.M."/>
            <person name="Pritham E.J."/>
            <person name="Richards T.A."/>
            <person name="Rocap G."/>
            <person name="Roy S.W."/>
            <person name="Sarai C."/>
            <person name="Schaack S."/>
            <person name="Shirato S."/>
            <person name="Slamovits C.H."/>
            <person name="Spencer D.F."/>
            <person name="Suzuki S."/>
            <person name="Worden A.Z."/>
            <person name="Zauner S."/>
            <person name="Barry K."/>
            <person name="Bell C."/>
            <person name="Bharti A.K."/>
            <person name="Crow J.A."/>
            <person name="Grimwood J."/>
            <person name="Kramer R."/>
            <person name="Lindquist E."/>
            <person name="Lucas S."/>
            <person name="Salamov A."/>
            <person name="McFadden G.I."/>
            <person name="Lane C.E."/>
            <person name="Keeling P.J."/>
            <person name="Gray M.W."/>
            <person name="Grigoriev I.V."/>
            <person name="Archibald J.M."/>
        </authorList>
    </citation>
    <scope>NUCLEOTIDE SEQUENCE</scope>
    <source>
        <strain evidence="8">CCMP2712</strain>
    </source>
</reference>
<dbReference type="Proteomes" id="UP000011087">
    <property type="component" value="Unassembled WGS sequence"/>
</dbReference>
<evidence type="ECO:0000256" key="3">
    <source>
        <dbReference type="ARBA" id="ARBA00023242"/>
    </source>
</evidence>
<evidence type="ECO:0000313" key="6">
    <source>
        <dbReference type="EMBL" id="EKX36537.1"/>
    </source>
</evidence>
<dbReference type="OrthoDB" id="340227at2759"/>
<sequence>EQIREQLEFYFSDSNLPRDTFLMNKISEDPQGWVSLGLIAKFKRLSMMGATTSMMIDSVRDSKTVEVNAEGTMIRRTSPIP</sequence>
<dbReference type="GO" id="GO:1990904">
    <property type="term" value="C:ribonucleoprotein complex"/>
    <property type="evidence" value="ECO:0007669"/>
    <property type="project" value="InterPro"/>
</dbReference>
<dbReference type="Gene3D" id="1.10.10.10">
    <property type="entry name" value="Winged helix-like DNA-binding domain superfamily/Winged helix DNA-binding domain"/>
    <property type="match status" value="1"/>
</dbReference>
<dbReference type="HOGENOM" id="CLU_171518_0_0_1"/>
<keyword evidence="3" id="KW-0539">Nucleus</keyword>